<evidence type="ECO:0000256" key="6">
    <source>
        <dbReference type="SAM" id="Phobius"/>
    </source>
</evidence>
<keyword evidence="4 6" id="KW-0472">Membrane</keyword>
<feature type="transmembrane region" description="Helical" evidence="6">
    <location>
        <begin position="66"/>
        <end position="85"/>
    </location>
</feature>
<feature type="compositionally biased region" description="Polar residues" evidence="5">
    <location>
        <begin position="120"/>
        <end position="135"/>
    </location>
</feature>
<feature type="transmembrane region" description="Helical" evidence="6">
    <location>
        <begin position="259"/>
        <end position="280"/>
    </location>
</feature>
<feature type="transmembrane region" description="Helical" evidence="6">
    <location>
        <begin position="292"/>
        <end position="310"/>
    </location>
</feature>
<gene>
    <name evidence="7" type="ORF">CVIRNUC_003120</name>
</gene>
<dbReference type="AlphaFoldDB" id="A0AAV1I1D5"/>
<feature type="transmembrane region" description="Helical" evidence="6">
    <location>
        <begin position="322"/>
        <end position="340"/>
    </location>
</feature>
<evidence type="ECO:0000256" key="1">
    <source>
        <dbReference type="ARBA" id="ARBA00004141"/>
    </source>
</evidence>
<feature type="compositionally biased region" description="Polar residues" evidence="5">
    <location>
        <begin position="157"/>
        <end position="181"/>
    </location>
</feature>
<evidence type="ECO:0000256" key="5">
    <source>
        <dbReference type="SAM" id="MobiDB-lite"/>
    </source>
</evidence>
<evidence type="ECO:0000313" key="8">
    <source>
        <dbReference type="Proteomes" id="UP001314263"/>
    </source>
</evidence>
<feature type="transmembrane region" description="Helical" evidence="6">
    <location>
        <begin position="38"/>
        <end position="60"/>
    </location>
</feature>
<organism evidence="7 8">
    <name type="scientific">Coccomyxa viridis</name>
    <dbReference type="NCBI Taxonomy" id="1274662"/>
    <lineage>
        <taxon>Eukaryota</taxon>
        <taxon>Viridiplantae</taxon>
        <taxon>Chlorophyta</taxon>
        <taxon>core chlorophytes</taxon>
        <taxon>Trebouxiophyceae</taxon>
        <taxon>Trebouxiophyceae incertae sedis</taxon>
        <taxon>Coccomyxaceae</taxon>
        <taxon>Coccomyxa</taxon>
    </lineage>
</organism>
<dbReference type="GO" id="GO:0016020">
    <property type="term" value="C:membrane"/>
    <property type="evidence" value="ECO:0007669"/>
    <property type="project" value="UniProtKB-SubCell"/>
</dbReference>
<keyword evidence="2 6" id="KW-0812">Transmembrane</keyword>
<accession>A0AAV1I1D5</accession>
<dbReference type="EMBL" id="CAUYUE010000004">
    <property type="protein sequence ID" value="CAK0764062.1"/>
    <property type="molecule type" value="Genomic_DNA"/>
</dbReference>
<dbReference type="Pfam" id="PF02535">
    <property type="entry name" value="Zip"/>
    <property type="match status" value="1"/>
</dbReference>
<dbReference type="Proteomes" id="UP001314263">
    <property type="component" value="Unassembled WGS sequence"/>
</dbReference>
<evidence type="ECO:0000313" key="7">
    <source>
        <dbReference type="EMBL" id="CAK0764062.1"/>
    </source>
</evidence>
<evidence type="ECO:0000256" key="3">
    <source>
        <dbReference type="ARBA" id="ARBA00022989"/>
    </source>
</evidence>
<dbReference type="PANTHER" id="PTHR11040:SF205">
    <property type="entry name" value="ZINC TRANSPORTER ZUPT"/>
    <property type="match status" value="1"/>
</dbReference>
<feature type="region of interest" description="Disordered" evidence="5">
    <location>
        <begin position="105"/>
        <end position="184"/>
    </location>
</feature>
<name>A0AAV1I1D5_9CHLO</name>
<keyword evidence="8" id="KW-1185">Reference proteome</keyword>
<protein>
    <recommendedName>
        <fullName evidence="9">Zinc transporter ZupT</fullName>
    </recommendedName>
</protein>
<evidence type="ECO:0000256" key="4">
    <source>
        <dbReference type="ARBA" id="ARBA00023136"/>
    </source>
</evidence>
<comment type="subcellular location">
    <subcellularLocation>
        <location evidence="1">Membrane</location>
        <topology evidence="1">Multi-pass membrane protein</topology>
    </subcellularLocation>
</comment>
<sequence length="341" mass="36403">MFTLNEAERHALLLSTLAGLSTSIGGAIAIIKRPGPGLLAFLLGVAIGVMFTLSAAEMYIRNAYEHGFWSISAAVLGGVALYYFLQPFLPDFADHSHNKKALEEATAVTLSEGESHPLKSTDSQNGALQRSISVEKSTPQKTPPSSPCRGGKHATPPSHQGSAQRQGESPEQRIPPTQSGELRQAAEVQRLRSAELLRLGFVMALAMTLHNMPEGFAVAFSAFTDFGAVMALAIAVHNIPEGVIVAAPVYAATGSRWRAMGIAVASGLSEPVGALIALLFVKPFLTPMLLQYMLAFVGGIMISVCGLELWPEARKCEDDWRLGQGVLFGSLLMGWTLYIGI</sequence>
<keyword evidence="3 6" id="KW-1133">Transmembrane helix</keyword>
<dbReference type="InterPro" id="IPR003689">
    <property type="entry name" value="ZIP"/>
</dbReference>
<proteinExistence type="predicted"/>
<dbReference type="PANTHER" id="PTHR11040">
    <property type="entry name" value="ZINC/IRON TRANSPORTER"/>
    <property type="match status" value="1"/>
</dbReference>
<comment type="caution">
    <text evidence="7">The sequence shown here is derived from an EMBL/GenBank/DDBJ whole genome shotgun (WGS) entry which is preliminary data.</text>
</comment>
<evidence type="ECO:0008006" key="9">
    <source>
        <dbReference type="Google" id="ProtNLM"/>
    </source>
</evidence>
<feature type="transmembrane region" description="Helical" evidence="6">
    <location>
        <begin position="12"/>
        <end position="31"/>
    </location>
</feature>
<evidence type="ECO:0000256" key="2">
    <source>
        <dbReference type="ARBA" id="ARBA00022692"/>
    </source>
</evidence>
<reference evidence="7 8" key="1">
    <citation type="submission" date="2023-10" db="EMBL/GenBank/DDBJ databases">
        <authorList>
            <person name="Maclean D."/>
            <person name="Macfadyen A."/>
        </authorList>
    </citation>
    <scope>NUCLEOTIDE SEQUENCE [LARGE SCALE GENOMIC DNA]</scope>
</reference>
<dbReference type="GO" id="GO:0005385">
    <property type="term" value="F:zinc ion transmembrane transporter activity"/>
    <property type="evidence" value="ECO:0007669"/>
    <property type="project" value="TreeGrafter"/>
</dbReference>